<evidence type="ECO:0000313" key="2">
    <source>
        <dbReference type="Proteomes" id="UP000002282"/>
    </source>
</evidence>
<evidence type="ECO:0000313" key="1">
    <source>
        <dbReference type="EMBL" id="EDW92117.1"/>
    </source>
</evidence>
<dbReference type="HOGENOM" id="CLU_2225984_0_0_1"/>
<dbReference type="PhylomeDB" id="B4P7W2"/>
<keyword evidence="2" id="KW-1185">Reference proteome</keyword>
<dbReference type="Proteomes" id="UP000002282">
    <property type="component" value="Chromosome 2R"/>
</dbReference>
<dbReference type="CDD" id="cd20259">
    <property type="entry name" value="pgc"/>
    <property type="match status" value="1"/>
</dbReference>
<name>B4P7W2_DROYA</name>
<accession>B4P7W2</accession>
<protein>
    <submittedName>
        <fullName evidence="1">Uncharacterized protein</fullName>
    </submittedName>
</protein>
<proteinExistence type="predicted"/>
<dbReference type="OMA" id="KFIGMPY"/>
<dbReference type="OrthoDB" id="7837363at2759"/>
<gene>
    <name evidence="1" type="primary">Dyak\GE11685</name>
    <name evidence="1" type="synonym">dyak_GLEANR_11997</name>
    <name evidence="1" type="synonym">GE11685</name>
    <name evidence="1" type="ORF">Dyak_GE11685</name>
</gene>
<reference evidence="1 2" key="1">
    <citation type="journal article" date="2007" name="Nature">
        <title>Evolution of genes and genomes on the Drosophila phylogeny.</title>
        <authorList>
            <consortium name="Drosophila 12 Genomes Consortium"/>
            <person name="Clark A.G."/>
            <person name="Eisen M.B."/>
            <person name="Smith D.R."/>
            <person name="Bergman C.M."/>
            <person name="Oliver B."/>
            <person name="Markow T.A."/>
            <person name="Kaufman T.C."/>
            <person name="Kellis M."/>
            <person name="Gelbart W."/>
            <person name="Iyer V.N."/>
            <person name="Pollard D.A."/>
            <person name="Sackton T.B."/>
            <person name="Larracuente A.M."/>
            <person name="Singh N.D."/>
            <person name="Abad J.P."/>
            <person name="Abt D.N."/>
            <person name="Adryan B."/>
            <person name="Aguade M."/>
            <person name="Akashi H."/>
            <person name="Anderson W.W."/>
            <person name="Aquadro C.F."/>
            <person name="Ardell D.H."/>
            <person name="Arguello R."/>
            <person name="Artieri C.G."/>
            <person name="Barbash D.A."/>
            <person name="Barker D."/>
            <person name="Barsanti P."/>
            <person name="Batterham P."/>
            <person name="Batzoglou S."/>
            <person name="Begun D."/>
            <person name="Bhutkar A."/>
            <person name="Blanco E."/>
            <person name="Bosak S.A."/>
            <person name="Bradley R.K."/>
            <person name="Brand A.D."/>
            <person name="Brent M.R."/>
            <person name="Brooks A.N."/>
            <person name="Brown R.H."/>
            <person name="Butlin R.K."/>
            <person name="Caggese C."/>
            <person name="Calvi B.R."/>
            <person name="Bernardo de Carvalho A."/>
            <person name="Caspi A."/>
            <person name="Castrezana S."/>
            <person name="Celniker S.E."/>
            <person name="Chang J.L."/>
            <person name="Chapple C."/>
            <person name="Chatterji S."/>
            <person name="Chinwalla A."/>
            <person name="Civetta A."/>
            <person name="Clifton S.W."/>
            <person name="Comeron J.M."/>
            <person name="Costello J.C."/>
            <person name="Coyne J.A."/>
            <person name="Daub J."/>
            <person name="David R.G."/>
            <person name="Delcher A.L."/>
            <person name="Delehaunty K."/>
            <person name="Do C.B."/>
            <person name="Ebling H."/>
            <person name="Edwards K."/>
            <person name="Eickbush T."/>
            <person name="Evans J.D."/>
            <person name="Filipski A."/>
            <person name="Findeiss S."/>
            <person name="Freyhult E."/>
            <person name="Fulton L."/>
            <person name="Fulton R."/>
            <person name="Garcia A.C."/>
            <person name="Gardiner A."/>
            <person name="Garfield D.A."/>
            <person name="Garvin B.E."/>
            <person name="Gibson G."/>
            <person name="Gilbert D."/>
            <person name="Gnerre S."/>
            <person name="Godfrey J."/>
            <person name="Good R."/>
            <person name="Gotea V."/>
            <person name="Gravely B."/>
            <person name="Greenberg A.J."/>
            <person name="Griffiths-Jones S."/>
            <person name="Gross S."/>
            <person name="Guigo R."/>
            <person name="Gustafson E.A."/>
            <person name="Haerty W."/>
            <person name="Hahn M.W."/>
            <person name="Halligan D.L."/>
            <person name="Halpern A.L."/>
            <person name="Halter G.M."/>
            <person name="Han M.V."/>
            <person name="Heger A."/>
            <person name="Hillier L."/>
            <person name="Hinrichs A.S."/>
            <person name="Holmes I."/>
            <person name="Hoskins R.A."/>
            <person name="Hubisz M.J."/>
            <person name="Hultmark D."/>
            <person name="Huntley M.A."/>
            <person name="Jaffe D.B."/>
            <person name="Jagadeeshan S."/>
            <person name="Jeck W.R."/>
            <person name="Johnson J."/>
            <person name="Jones C.D."/>
            <person name="Jordan W.C."/>
            <person name="Karpen G.H."/>
            <person name="Kataoka E."/>
            <person name="Keightley P.D."/>
            <person name="Kheradpour P."/>
            <person name="Kirkness E.F."/>
            <person name="Koerich L.B."/>
            <person name="Kristiansen K."/>
            <person name="Kudrna D."/>
            <person name="Kulathinal R.J."/>
            <person name="Kumar S."/>
            <person name="Kwok R."/>
            <person name="Lander E."/>
            <person name="Langley C.H."/>
            <person name="Lapoint R."/>
            <person name="Lazzaro B.P."/>
            <person name="Lee S.J."/>
            <person name="Levesque L."/>
            <person name="Li R."/>
            <person name="Lin C.F."/>
            <person name="Lin M.F."/>
            <person name="Lindblad-Toh K."/>
            <person name="Llopart A."/>
            <person name="Long M."/>
            <person name="Low L."/>
            <person name="Lozovsky E."/>
            <person name="Lu J."/>
            <person name="Luo M."/>
            <person name="Machado C.A."/>
            <person name="Makalowski W."/>
            <person name="Marzo M."/>
            <person name="Matsuda M."/>
            <person name="Matzkin L."/>
            <person name="McAllister B."/>
            <person name="McBride C.S."/>
            <person name="McKernan B."/>
            <person name="McKernan K."/>
            <person name="Mendez-Lago M."/>
            <person name="Minx P."/>
            <person name="Mollenhauer M.U."/>
            <person name="Montooth K."/>
            <person name="Mount S.M."/>
            <person name="Mu X."/>
            <person name="Myers E."/>
            <person name="Negre B."/>
            <person name="Newfeld S."/>
            <person name="Nielsen R."/>
            <person name="Noor M.A."/>
            <person name="O'Grady P."/>
            <person name="Pachter L."/>
            <person name="Papaceit M."/>
            <person name="Parisi M.J."/>
            <person name="Parisi M."/>
            <person name="Parts L."/>
            <person name="Pedersen J.S."/>
            <person name="Pesole G."/>
            <person name="Phillippy A.M."/>
            <person name="Ponting C.P."/>
            <person name="Pop M."/>
            <person name="Porcelli D."/>
            <person name="Powell J.R."/>
            <person name="Prohaska S."/>
            <person name="Pruitt K."/>
            <person name="Puig M."/>
            <person name="Quesneville H."/>
            <person name="Ram K.R."/>
            <person name="Rand D."/>
            <person name="Rasmussen M.D."/>
            <person name="Reed L.K."/>
            <person name="Reenan R."/>
            <person name="Reily A."/>
            <person name="Remington K.A."/>
            <person name="Rieger T.T."/>
            <person name="Ritchie M.G."/>
            <person name="Robin C."/>
            <person name="Rogers Y.H."/>
            <person name="Rohde C."/>
            <person name="Rozas J."/>
            <person name="Rubenfield M.J."/>
            <person name="Ruiz A."/>
            <person name="Russo S."/>
            <person name="Salzberg S.L."/>
            <person name="Sanchez-Gracia A."/>
            <person name="Saranga D.J."/>
            <person name="Sato H."/>
            <person name="Schaeffer S.W."/>
            <person name="Schatz M.C."/>
            <person name="Schlenke T."/>
            <person name="Schwartz R."/>
            <person name="Segarra C."/>
            <person name="Singh R.S."/>
            <person name="Sirot L."/>
            <person name="Sirota M."/>
            <person name="Sisneros N.B."/>
            <person name="Smith C.D."/>
            <person name="Smith T.F."/>
            <person name="Spieth J."/>
            <person name="Stage D.E."/>
            <person name="Stark A."/>
            <person name="Stephan W."/>
            <person name="Strausberg R.L."/>
            <person name="Strempel S."/>
            <person name="Sturgill D."/>
            <person name="Sutton G."/>
            <person name="Sutton G.G."/>
            <person name="Tao W."/>
            <person name="Teichmann S."/>
            <person name="Tobari Y.N."/>
            <person name="Tomimura Y."/>
            <person name="Tsolas J.M."/>
            <person name="Valente V.L."/>
            <person name="Venter E."/>
            <person name="Venter J.C."/>
            <person name="Vicario S."/>
            <person name="Vieira F.G."/>
            <person name="Vilella A.J."/>
            <person name="Villasante A."/>
            <person name="Walenz B."/>
            <person name="Wang J."/>
            <person name="Wasserman M."/>
            <person name="Watts T."/>
            <person name="Wilson D."/>
            <person name="Wilson R.K."/>
            <person name="Wing R.A."/>
            <person name="Wolfner M.F."/>
            <person name="Wong A."/>
            <person name="Wong G.K."/>
            <person name="Wu C.I."/>
            <person name="Wu G."/>
            <person name="Yamamoto D."/>
            <person name="Yang H.P."/>
            <person name="Yang S.P."/>
            <person name="Yorke J.A."/>
            <person name="Yoshida K."/>
            <person name="Zdobnov E."/>
            <person name="Zhang P."/>
            <person name="Zhang Y."/>
            <person name="Zimin A.V."/>
            <person name="Baldwin J."/>
            <person name="Abdouelleil A."/>
            <person name="Abdulkadir J."/>
            <person name="Abebe A."/>
            <person name="Abera B."/>
            <person name="Abreu J."/>
            <person name="Acer S.C."/>
            <person name="Aftuck L."/>
            <person name="Alexander A."/>
            <person name="An P."/>
            <person name="Anderson E."/>
            <person name="Anderson S."/>
            <person name="Arachi H."/>
            <person name="Azer M."/>
            <person name="Bachantsang P."/>
            <person name="Barry A."/>
            <person name="Bayul T."/>
            <person name="Berlin A."/>
            <person name="Bessette D."/>
            <person name="Bloom T."/>
            <person name="Blye J."/>
            <person name="Boguslavskiy L."/>
            <person name="Bonnet C."/>
            <person name="Boukhgalter B."/>
            <person name="Bourzgui I."/>
            <person name="Brown A."/>
            <person name="Cahill P."/>
            <person name="Channer S."/>
            <person name="Cheshatsang Y."/>
            <person name="Chuda L."/>
            <person name="Citroen M."/>
            <person name="Collymore A."/>
            <person name="Cooke P."/>
            <person name="Costello M."/>
            <person name="D'Aco K."/>
            <person name="Daza R."/>
            <person name="De Haan G."/>
            <person name="DeGray S."/>
            <person name="DeMaso C."/>
            <person name="Dhargay N."/>
            <person name="Dooley K."/>
            <person name="Dooley E."/>
            <person name="Doricent M."/>
            <person name="Dorje P."/>
            <person name="Dorjee K."/>
            <person name="Dupes A."/>
            <person name="Elong R."/>
            <person name="Falk J."/>
            <person name="Farina A."/>
            <person name="Faro S."/>
            <person name="Ferguson D."/>
            <person name="Fisher S."/>
            <person name="Foley C.D."/>
            <person name="Franke A."/>
            <person name="Friedrich D."/>
            <person name="Gadbois L."/>
            <person name="Gearin G."/>
            <person name="Gearin C.R."/>
            <person name="Giannoukos G."/>
            <person name="Goode T."/>
            <person name="Graham J."/>
            <person name="Grandbois E."/>
            <person name="Grewal S."/>
            <person name="Gyaltsen K."/>
            <person name="Hafez N."/>
            <person name="Hagos B."/>
            <person name="Hall J."/>
            <person name="Henson C."/>
            <person name="Hollinger A."/>
            <person name="Honan T."/>
            <person name="Huard M.D."/>
            <person name="Hughes L."/>
            <person name="Hurhula B."/>
            <person name="Husby M.E."/>
            <person name="Kamat A."/>
            <person name="Kanga B."/>
            <person name="Kashin S."/>
            <person name="Khazanovich D."/>
            <person name="Kisner P."/>
            <person name="Lance K."/>
            <person name="Lara M."/>
            <person name="Lee W."/>
            <person name="Lennon N."/>
            <person name="Letendre F."/>
            <person name="LeVine R."/>
            <person name="Lipovsky A."/>
            <person name="Liu X."/>
            <person name="Liu J."/>
            <person name="Liu S."/>
            <person name="Lokyitsang T."/>
            <person name="Lokyitsang Y."/>
            <person name="Lubonja R."/>
            <person name="Lui A."/>
            <person name="MacDonald P."/>
            <person name="Magnisalis V."/>
            <person name="Maru K."/>
            <person name="Matthews C."/>
            <person name="McCusker W."/>
            <person name="McDonough S."/>
            <person name="Mehta T."/>
            <person name="Meldrim J."/>
            <person name="Meneus L."/>
            <person name="Mihai O."/>
            <person name="Mihalev A."/>
            <person name="Mihova T."/>
            <person name="Mittelman R."/>
            <person name="Mlenga V."/>
            <person name="Montmayeur A."/>
            <person name="Mulrain L."/>
            <person name="Navidi A."/>
            <person name="Naylor J."/>
            <person name="Negash T."/>
            <person name="Nguyen T."/>
            <person name="Nguyen N."/>
            <person name="Nicol R."/>
            <person name="Norbu C."/>
            <person name="Norbu N."/>
            <person name="Novod N."/>
            <person name="O'Neill B."/>
            <person name="Osman S."/>
            <person name="Markiewicz E."/>
            <person name="Oyono O.L."/>
            <person name="Patti C."/>
            <person name="Phunkhang P."/>
            <person name="Pierre F."/>
            <person name="Priest M."/>
            <person name="Raghuraman S."/>
            <person name="Rege F."/>
            <person name="Reyes R."/>
            <person name="Rise C."/>
            <person name="Rogov P."/>
            <person name="Ross K."/>
            <person name="Ryan E."/>
            <person name="Settipalli S."/>
            <person name="Shea T."/>
            <person name="Sherpa N."/>
            <person name="Shi L."/>
            <person name="Shih D."/>
            <person name="Sparrow T."/>
            <person name="Spaulding J."/>
            <person name="Stalker J."/>
            <person name="Stange-Thomann N."/>
            <person name="Stavropoulos S."/>
            <person name="Stone C."/>
            <person name="Strader C."/>
            <person name="Tesfaye S."/>
            <person name="Thomson T."/>
            <person name="Thoulutsang Y."/>
            <person name="Thoulutsang D."/>
            <person name="Topham K."/>
            <person name="Topping I."/>
            <person name="Tsamla T."/>
            <person name="Vassiliev H."/>
            <person name="Vo A."/>
            <person name="Wangchuk T."/>
            <person name="Wangdi T."/>
            <person name="Weiand M."/>
            <person name="Wilkinson J."/>
            <person name="Wilson A."/>
            <person name="Yadav S."/>
            <person name="Young G."/>
            <person name="Yu Q."/>
            <person name="Zembek L."/>
            <person name="Zhong D."/>
            <person name="Zimmer A."/>
            <person name="Zwirko Z."/>
            <person name="Jaffe D.B."/>
            <person name="Alvarez P."/>
            <person name="Brockman W."/>
            <person name="Butler J."/>
            <person name="Chin C."/>
            <person name="Gnerre S."/>
            <person name="Grabherr M."/>
            <person name="Kleber M."/>
            <person name="Mauceli E."/>
            <person name="MacCallum I."/>
        </authorList>
    </citation>
    <scope>NUCLEOTIDE SEQUENCE [LARGE SCALE GENOMIC DNA]</scope>
    <source>
        <strain evidence="2">Tai18E2 / Tucson 14021-0261.01</strain>
    </source>
</reference>
<dbReference type="EMBL" id="CM000158">
    <property type="protein sequence ID" value="EDW92117.1"/>
    <property type="molecule type" value="Genomic_DNA"/>
</dbReference>
<reference evidence="1 2" key="2">
    <citation type="journal article" date="2007" name="PLoS Biol.">
        <title>Principles of genome evolution in the Drosophila melanogaster species group.</title>
        <authorList>
            <person name="Ranz J.M."/>
            <person name="Maurin D."/>
            <person name="Chan Y.S."/>
            <person name="von Grotthuss M."/>
            <person name="Hillier L.W."/>
            <person name="Roote J."/>
            <person name="Ashburner M."/>
            <person name="Bergman C.M."/>
        </authorList>
    </citation>
    <scope>NUCLEOTIDE SEQUENCE [LARGE SCALE GENOMIC DNA]</scope>
    <source>
        <strain evidence="2">Tai18E2 / Tucson 14021-0261.01</strain>
    </source>
</reference>
<dbReference type="AlphaFoldDB" id="B4P7W2"/>
<sequence length="106" mass="12981">MFNFKYEYSFMFESTGCGSKFLGMPYDVEFETMWQQIGEELRSRHNRFLGMPFDSGFERMWRQVREELKRDREDNQFALNFQRNLTLYVKEEGGDVDQLESFIERR</sequence>
<dbReference type="KEGG" id="dya:Dyak_GE11685"/>
<organism evidence="1 2">
    <name type="scientific">Drosophila yakuba</name>
    <name type="common">Fruit fly</name>
    <dbReference type="NCBI Taxonomy" id="7245"/>
    <lineage>
        <taxon>Eukaryota</taxon>
        <taxon>Metazoa</taxon>
        <taxon>Ecdysozoa</taxon>
        <taxon>Arthropoda</taxon>
        <taxon>Hexapoda</taxon>
        <taxon>Insecta</taxon>
        <taxon>Pterygota</taxon>
        <taxon>Neoptera</taxon>
        <taxon>Endopterygota</taxon>
        <taxon>Diptera</taxon>
        <taxon>Brachycera</taxon>
        <taxon>Muscomorpha</taxon>
        <taxon>Ephydroidea</taxon>
        <taxon>Drosophilidae</taxon>
        <taxon>Drosophila</taxon>
        <taxon>Sophophora</taxon>
    </lineage>
</organism>